<dbReference type="Proteomes" id="UP001350748">
    <property type="component" value="Unassembled WGS sequence"/>
</dbReference>
<dbReference type="Gene3D" id="1.10.287.470">
    <property type="entry name" value="Helix hairpin bin"/>
    <property type="match status" value="1"/>
</dbReference>
<dbReference type="SUPFAM" id="SSF111369">
    <property type="entry name" value="HlyD-like secretion proteins"/>
    <property type="match status" value="1"/>
</dbReference>
<dbReference type="Pfam" id="PF25954">
    <property type="entry name" value="Beta-barrel_RND_2"/>
    <property type="match status" value="1"/>
</dbReference>
<evidence type="ECO:0000256" key="2">
    <source>
        <dbReference type="ARBA" id="ARBA00022448"/>
    </source>
</evidence>
<evidence type="ECO:0000259" key="3">
    <source>
        <dbReference type="Pfam" id="PF25954"/>
    </source>
</evidence>
<dbReference type="Gene3D" id="2.40.420.20">
    <property type="match status" value="1"/>
</dbReference>
<dbReference type="Gene3D" id="2.40.50.100">
    <property type="match status" value="1"/>
</dbReference>
<evidence type="ECO:0000259" key="4">
    <source>
        <dbReference type="Pfam" id="PF25967"/>
    </source>
</evidence>
<keyword evidence="7" id="KW-1185">Reference proteome</keyword>
<proteinExistence type="inferred from homology"/>
<comment type="caution">
    <text evidence="6">The sequence shown here is derived from an EMBL/GenBank/DDBJ whole genome shotgun (WGS) entry which is preliminary data.</text>
</comment>
<keyword evidence="2" id="KW-0813">Transport</keyword>
<reference evidence="6 7" key="1">
    <citation type="submission" date="2024-02" db="EMBL/GenBank/DDBJ databases">
        <authorList>
            <person name="Grouzdev D."/>
        </authorList>
    </citation>
    <scope>NUCLEOTIDE SEQUENCE [LARGE SCALE GENOMIC DNA]</scope>
    <source>
        <strain evidence="6 7">9N</strain>
    </source>
</reference>
<dbReference type="Gene3D" id="2.40.30.170">
    <property type="match status" value="1"/>
</dbReference>
<dbReference type="NCBIfam" id="TIGR01730">
    <property type="entry name" value="RND_mfp"/>
    <property type="match status" value="1"/>
</dbReference>
<dbReference type="InterPro" id="IPR058792">
    <property type="entry name" value="Beta-barrel_RND_2"/>
</dbReference>
<dbReference type="InterPro" id="IPR058627">
    <property type="entry name" value="MdtA-like_C"/>
</dbReference>
<gene>
    <name evidence="6" type="ORF">V3H18_00610</name>
</gene>
<evidence type="ECO:0000256" key="1">
    <source>
        <dbReference type="ARBA" id="ARBA00009477"/>
    </source>
</evidence>
<comment type="similarity">
    <text evidence="1">Belongs to the membrane fusion protein (MFP) (TC 8.A.1) family.</text>
</comment>
<feature type="domain" description="CzcB-like barrel-sandwich hybrid" evidence="5">
    <location>
        <begin position="94"/>
        <end position="234"/>
    </location>
</feature>
<name>A0ABU7XCB3_9HYPH</name>
<dbReference type="InterPro" id="IPR006143">
    <property type="entry name" value="RND_pump_MFP"/>
</dbReference>
<dbReference type="PANTHER" id="PTHR30097">
    <property type="entry name" value="CATION EFFLUX SYSTEM PROTEIN CUSB"/>
    <property type="match status" value="1"/>
</dbReference>
<dbReference type="InterPro" id="IPR058647">
    <property type="entry name" value="BSH_CzcB-like"/>
</dbReference>
<sequence>MVKFFPFAPERKRRIGWLVVLSVAAVLGLLVLGRIYANRPEKPATNPVSVSDGAEIDLSDSQVASLKIEKVGERAFTQEKRAVGGIDFNQNSLVAVFAPYQGRIIRAFFNVGDAVEKDQVLFTLDSPDLLSAEANLITAASALTLQSRTVSRVKSLLKIGGISQQLADQATSQQETAEGALKAARDAVRIFGKTPEEIDKIVAERIADPQLIVRSPLTGYVTARAAAPGQFVQPGVPPAPFVVADTSTLWMVANVVESDADALRLGQEIRAAVSAYPNHEFQGKITVLGPSIDPITRRLFVRSEIADPQHLLRAGMFANFIIRTGEAIHALAVPQSAVVREGDGTMICWVTKDSRRFSRRVVTVGLRQDNFAQIVSGLQRDELVVGDGAVFVSNEAAIETP</sequence>
<dbReference type="PANTHER" id="PTHR30097:SF16">
    <property type="entry name" value="CATION EFFLUX SYSTEM (CZCB-LIKE)"/>
    <property type="match status" value="1"/>
</dbReference>
<accession>A0ABU7XCB3</accession>
<dbReference type="Pfam" id="PF25973">
    <property type="entry name" value="BSH_CzcB"/>
    <property type="match status" value="1"/>
</dbReference>
<feature type="domain" description="Multidrug resistance protein MdtA-like C-terminal permuted SH3" evidence="4">
    <location>
        <begin position="330"/>
        <end position="388"/>
    </location>
</feature>
<organism evidence="6 7">
    <name type="scientific">Methylocystis borbori</name>
    <dbReference type="NCBI Taxonomy" id="3118750"/>
    <lineage>
        <taxon>Bacteria</taxon>
        <taxon>Pseudomonadati</taxon>
        <taxon>Pseudomonadota</taxon>
        <taxon>Alphaproteobacteria</taxon>
        <taxon>Hyphomicrobiales</taxon>
        <taxon>Methylocystaceae</taxon>
        <taxon>Methylocystis</taxon>
    </lineage>
</organism>
<feature type="domain" description="CusB-like beta-barrel" evidence="3">
    <location>
        <begin position="248"/>
        <end position="323"/>
    </location>
</feature>
<dbReference type="EMBL" id="JAZHYN010000001">
    <property type="protein sequence ID" value="MEF3365027.1"/>
    <property type="molecule type" value="Genomic_DNA"/>
</dbReference>
<protein>
    <submittedName>
        <fullName evidence="6">Efflux RND transporter periplasmic adaptor subunit</fullName>
    </submittedName>
</protein>
<evidence type="ECO:0000259" key="5">
    <source>
        <dbReference type="Pfam" id="PF25973"/>
    </source>
</evidence>
<dbReference type="Pfam" id="PF25967">
    <property type="entry name" value="RND-MFP_C"/>
    <property type="match status" value="1"/>
</dbReference>
<evidence type="ECO:0000313" key="6">
    <source>
        <dbReference type="EMBL" id="MEF3365027.1"/>
    </source>
</evidence>
<dbReference type="RefSeq" id="WP_332079924.1">
    <property type="nucleotide sequence ID" value="NZ_JAZHYN010000001.1"/>
</dbReference>
<evidence type="ECO:0000313" key="7">
    <source>
        <dbReference type="Proteomes" id="UP001350748"/>
    </source>
</evidence>
<dbReference type="InterPro" id="IPR051909">
    <property type="entry name" value="MFP_Cation_Efflux"/>
</dbReference>